<dbReference type="AlphaFoldDB" id="X0VBQ4"/>
<gene>
    <name evidence="2" type="ORF">S01H1_26601</name>
</gene>
<dbReference type="InterPro" id="IPR023753">
    <property type="entry name" value="FAD/NAD-binding_dom"/>
</dbReference>
<dbReference type="Pfam" id="PF07992">
    <property type="entry name" value="Pyr_redox_2"/>
    <property type="match status" value="1"/>
</dbReference>
<evidence type="ECO:0000313" key="2">
    <source>
        <dbReference type="EMBL" id="GAF98015.1"/>
    </source>
</evidence>
<dbReference type="SUPFAM" id="SSF51905">
    <property type="entry name" value="FAD/NAD(P)-binding domain"/>
    <property type="match status" value="1"/>
</dbReference>
<dbReference type="GO" id="GO:0016491">
    <property type="term" value="F:oxidoreductase activity"/>
    <property type="evidence" value="ECO:0007669"/>
    <property type="project" value="InterPro"/>
</dbReference>
<protein>
    <recommendedName>
        <fullName evidence="1">FAD/NAD(P)-binding domain-containing protein</fullName>
    </recommendedName>
</protein>
<reference evidence="2" key="1">
    <citation type="journal article" date="2014" name="Front. Microbiol.">
        <title>High frequency of phylogenetically diverse reductive dehalogenase-homologous genes in deep subseafloor sedimentary metagenomes.</title>
        <authorList>
            <person name="Kawai M."/>
            <person name="Futagami T."/>
            <person name="Toyoda A."/>
            <person name="Takaki Y."/>
            <person name="Nishi S."/>
            <person name="Hori S."/>
            <person name="Arai W."/>
            <person name="Tsubouchi T."/>
            <person name="Morono Y."/>
            <person name="Uchiyama I."/>
            <person name="Ito T."/>
            <person name="Fujiyama A."/>
            <person name="Inagaki F."/>
            <person name="Takami H."/>
        </authorList>
    </citation>
    <scope>NUCLEOTIDE SEQUENCE</scope>
    <source>
        <strain evidence="2">Expedition CK06-06</strain>
    </source>
</reference>
<dbReference type="EMBL" id="BARS01016130">
    <property type="protein sequence ID" value="GAF98015.1"/>
    <property type="molecule type" value="Genomic_DNA"/>
</dbReference>
<evidence type="ECO:0000259" key="1">
    <source>
        <dbReference type="Pfam" id="PF07992"/>
    </source>
</evidence>
<feature type="domain" description="FAD/NAD(P)-binding" evidence="1">
    <location>
        <begin position="1"/>
        <end position="42"/>
    </location>
</feature>
<name>X0VBQ4_9ZZZZ</name>
<dbReference type="InterPro" id="IPR036188">
    <property type="entry name" value="FAD/NAD-bd_sf"/>
</dbReference>
<organism evidence="2">
    <name type="scientific">marine sediment metagenome</name>
    <dbReference type="NCBI Taxonomy" id="412755"/>
    <lineage>
        <taxon>unclassified sequences</taxon>
        <taxon>metagenomes</taxon>
        <taxon>ecological metagenomes</taxon>
    </lineage>
</organism>
<feature type="non-terminal residue" evidence="2">
    <location>
        <position position="1"/>
    </location>
</feature>
<sequence length="58" mass="6053">LEVNKWGYIVIDENGMTNIPGVFAGGDIVRGAATVILAMGDGKTAGASIHNHLMNGRE</sequence>
<dbReference type="Gene3D" id="3.50.50.60">
    <property type="entry name" value="FAD/NAD(P)-binding domain"/>
    <property type="match status" value="1"/>
</dbReference>
<accession>X0VBQ4</accession>
<comment type="caution">
    <text evidence="2">The sequence shown here is derived from an EMBL/GenBank/DDBJ whole genome shotgun (WGS) entry which is preliminary data.</text>
</comment>
<proteinExistence type="predicted"/>